<comment type="similarity">
    <text evidence="4 16">Belongs to the cytochrome P450 family.</text>
</comment>
<dbReference type="PANTHER" id="PTHR24292:SF54">
    <property type="entry name" value="CYP9F3-RELATED"/>
    <property type="match status" value="1"/>
</dbReference>
<dbReference type="EC" id="1.14.14.1" evidence="5"/>
<evidence type="ECO:0000256" key="10">
    <source>
        <dbReference type="ARBA" id="ARBA00023002"/>
    </source>
</evidence>
<evidence type="ECO:0000256" key="7">
    <source>
        <dbReference type="ARBA" id="ARBA00022723"/>
    </source>
</evidence>
<evidence type="ECO:0000256" key="2">
    <source>
        <dbReference type="ARBA" id="ARBA00004174"/>
    </source>
</evidence>
<dbReference type="Proteomes" id="UP001497472">
    <property type="component" value="Unassembled WGS sequence"/>
</dbReference>
<keyword evidence="17" id="KW-0812">Transmembrane</keyword>
<reference evidence="18 19" key="1">
    <citation type="submission" date="2023-11" db="EMBL/GenBank/DDBJ databases">
        <authorList>
            <person name="Okamura Y."/>
        </authorList>
    </citation>
    <scope>NUCLEOTIDE SEQUENCE [LARGE SCALE GENOMIC DNA]</scope>
</reference>
<dbReference type="InterPro" id="IPR002401">
    <property type="entry name" value="Cyt_P450_E_grp-I"/>
</dbReference>
<keyword evidence="12 16" id="KW-0503">Monooxygenase</keyword>
<dbReference type="SUPFAM" id="SSF48264">
    <property type="entry name" value="Cytochrome P450"/>
    <property type="match status" value="1"/>
</dbReference>
<dbReference type="InterPro" id="IPR036396">
    <property type="entry name" value="Cyt_P450_sf"/>
</dbReference>
<evidence type="ECO:0000256" key="15">
    <source>
        <dbReference type="PIRSR" id="PIRSR602401-1"/>
    </source>
</evidence>
<keyword evidence="7 15" id="KW-0479">Metal-binding</keyword>
<dbReference type="Gene3D" id="1.10.630.10">
    <property type="entry name" value="Cytochrome P450"/>
    <property type="match status" value="1"/>
</dbReference>
<dbReference type="GO" id="GO:0005506">
    <property type="term" value="F:iron ion binding"/>
    <property type="evidence" value="ECO:0007669"/>
    <property type="project" value="InterPro"/>
</dbReference>
<evidence type="ECO:0000256" key="9">
    <source>
        <dbReference type="ARBA" id="ARBA00022848"/>
    </source>
</evidence>
<feature type="transmembrane region" description="Helical" evidence="17">
    <location>
        <begin position="6"/>
        <end position="21"/>
    </location>
</feature>
<dbReference type="PROSITE" id="PS00086">
    <property type="entry name" value="CYTOCHROME_P450"/>
    <property type="match status" value="1"/>
</dbReference>
<accession>A0AAV1JX64</accession>
<sequence>MILLQIVISLLLVYLCIYLMGKYNETYWLRRGVPFYKRNKITGVYWDFVFRGRPVFEALRDVYRNHSGSSAVGLGFFLTPAMYVSGAQNLRYVLATASDSFNHRAVEPNRGDLLADNVLFMHGARWKLMRQALTPLFTTRKLRDMYYIIDRSARDFAAHLQRHPDLCSGRAYRTLSTFCSAAIGAAVFGISPSSIFDSPFLDMAQKAFEPTFWSNTNLLISNLSLELSHLLGIKLFKEHEELFVGAIRQVIAQRRRDSVKRHDFAELCVTLQRIGRIADERIGLELKPTDELLAAQAFFFFIAGVEPTASALFGALYELGRHPECLKRLHTEIDETFAKCDELTIDTVAEMSYLNSVVCEAMRIHPPVGYLKRLCVRDALLPDGAVPVARGTRLYTPVFDVHHDPRHFPQPDRFDPERFSPENKRRVSEWTYMPFGRGSRVCIGQRYALLQVKAGLAHVLRRFSVTSREYPPGQTYSKQQLQVRLENVDVRFLPRHPPNANAMADS</sequence>
<keyword evidence="8" id="KW-0256">Endoplasmic reticulum</keyword>
<gene>
    <name evidence="18" type="ORF">LNINA_LOCUS11753</name>
</gene>
<evidence type="ECO:0000256" key="5">
    <source>
        <dbReference type="ARBA" id="ARBA00012109"/>
    </source>
</evidence>
<dbReference type="AlphaFoldDB" id="A0AAV1JX64"/>
<keyword evidence="17" id="KW-1133">Transmembrane helix</keyword>
<keyword evidence="13 17" id="KW-0472">Membrane</keyword>
<dbReference type="PRINTS" id="PR00463">
    <property type="entry name" value="EP450I"/>
</dbReference>
<evidence type="ECO:0000256" key="3">
    <source>
        <dbReference type="ARBA" id="ARBA00004406"/>
    </source>
</evidence>
<evidence type="ECO:0000256" key="14">
    <source>
        <dbReference type="ARBA" id="ARBA00047827"/>
    </source>
</evidence>
<proteinExistence type="inferred from homology"/>
<feature type="binding site" description="axial binding residue" evidence="15">
    <location>
        <position position="442"/>
    </location>
    <ligand>
        <name>heme</name>
        <dbReference type="ChEBI" id="CHEBI:30413"/>
    </ligand>
    <ligandPart>
        <name>Fe</name>
        <dbReference type="ChEBI" id="CHEBI:18248"/>
    </ligandPart>
</feature>
<comment type="caution">
    <text evidence="18">The sequence shown here is derived from an EMBL/GenBank/DDBJ whole genome shotgun (WGS) entry which is preliminary data.</text>
</comment>
<keyword evidence="9" id="KW-0492">Microsome</keyword>
<evidence type="ECO:0000256" key="13">
    <source>
        <dbReference type="ARBA" id="ARBA00023136"/>
    </source>
</evidence>
<dbReference type="InterPro" id="IPR050476">
    <property type="entry name" value="Insect_CytP450_Detox"/>
</dbReference>
<dbReference type="PRINTS" id="PR00385">
    <property type="entry name" value="P450"/>
</dbReference>
<comment type="catalytic activity">
    <reaction evidence="14">
        <text>an organic molecule + reduced [NADPH--hemoprotein reductase] + O2 = an alcohol + oxidized [NADPH--hemoprotein reductase] + H2O + H(+)</text>
        <dbReference type="Rhea" id="RHEA:17149"/>
        <dbReference type="Rhea" id="RHEA-COMP:11964"/>
        <dbReference type="Rhea" id="RHEA-COMP:11965"/>
        <dbReference type="ChEBI" id="CHEBI:15377"/>
        <dbReference type="ChEBI" id="CHEBI:15378"/>
        <dbReference type="ChEBI" id="CHEBI:15379"/>
        <dbReference type="ChEBI" id="CHEBI:30879"/>
        <dbReference type="ChEBI" id="CHEBI:57618"/>
        <dbReference type="ChEBI" id="CHEBI:58210"/>
        <dbReference type="ChEBI" id="CHEBI:142491"/>
        <dbReference type="EC" id="1.14.14.1"/>
    </reaction>
</comment>
<evidence type="ECO:0000256" key="12">
    <source>
        <dbReference type="ARBA" id="ARBA00023033"/>
    </source>
</evidence>
<evidence type="ECO:0000313" key="18">
    <source>
        <dbReference type="EMBL" id="CAK1552722.1"/>
    </source>
</evidence>
<evidence type="ECO:0000256" key="17">
    <source>
        <dbReference type="SAM" id="Phobius"/>
    </source>
</evidence>
<evidence type="ECO:0000256" key="6">
    <source>
        <dbReference type="ARBA" id="ARBA00022617"/>
    </source>
</evidence>
<evidence type="ECO:0000256" key="8">
    <source>
        <dbReference type="ARBA" id="ARBA00022824"/>
    </source>
</evidence>
<dbReference type="Pfam" id="PF00067">
    <property type="entry name" value="p450"/>
    <property type="match status" value="1"/>
</dbReference>
<dbReference type="PANTHER" id="PTHR24292">
    <property type="entry name" value="CYTOCHROME P450"/>
    <property type="match status" value="1"/>
</dbReference>
<comment type="subcellular location">
    <subcellularLocation>
        <location evidence="3">Endoplasmic reticulum membrane</location>
        <topology evidence="3">Peripheral membrane protein</topology>
    </subcellularLocation>
    <subcellularLocation>
        <location evidence="2">Microsome membrane</location>
        <topology evidence="2">Peripheral membrane protein</topology>
    </subcellularLocation>
</comment>
<protein>
    <recommendedName>
        <fullName evidence="5">unspecific monooxygenase</fullName>
        <ecNumber evidence="5">1.14.14.1</ecNumber>
    </recommendedName>
</protein>
<dbReference type="GO" id="GO:0020037">
    <property type="term" value="F:heme binding"/>
    <property type="evidence" value="ECO:0007669"/>
    <property type="project" value="InterPro"/>
</dbReference>
<keyword evidence="19" id="KW-1185">Reference proteome</keyword>
<keyword evidence="6 15" id="KW-0349">Heme</keyword>
<keyword evidence="10 16" id="KW-0560">Oxidoreductase</keyword>
<name>A0AAV1JX64_9NEOP</name>
<dbReference type="InterPro" id="IPR017972">
    <property type="entry name" value="Cyt_P450_CS"/>
</dbReference>
<dbReference type="EMBL" id="CAVLEF010000156">
    <property type="protein sequence ID" value="CAK1552722.1"/>
    <property type="molecule type" value="Genomic_DNA"/>
</dbReference>
<evidence type="ECO:0000313" key="19">
    <source>
        <dbReference type="Proteomes" id="UP001497472"/>
    </source>
</evidence>
<dbReference type="GO" id="GO:0016712">
    <property type="term" value="F:oxidoreductase activity, acting on paired donors, with incorporation or reduction of molecular oxygen, reduced flavin or flavoprotein as one donor, and incorporation of one atom of oxygen"/>
    <property type="evidence" value="ECO:0007669"/>
    <property type="project" value="UniProtKB-EC"/>
</dbReference>
<organism evidence="18 19">
    <name type="scientific">Leptosia nina</name>
    <dbReference type="NCBI Taxonomy" id="320188"/>
    <lineage>
        <taxon>Eukaryota</taxon>
        <taxon>Metazoa</taxon>
        <taxon>Ecdysozoa</taxon>
        <taxon>Arthropoda</taxon>
        <taxon>Hexapoda</taxon>
        <taxon>Insecta</taxon>
        <taxon>Pterygota</taxon>
        <taxon>Neoptera</taxon>
        <taxon>Endopterygota</taxon>
        <taxon>Lepidoptera</taxon>
        <taxon>Glossata</taxon>
        <taxon>Ditrysia</taxon>
        <taxon>Papilionoidea</taxon>
        <taxon>Pieridae</taxon>
        <taxon>Pierinae</taxon>
        <taxon>Leptosia</taxon>
    </lineage>
</organism>
<evidence type="ECO:0000256" key="11">
    <source>
        <dbReference type="ARBA" id="ARBA00023004"/>
    </source>
</evidence>
<comment type="cofactor">
    <cofactor evidence="1 15">
        <name>heme</name>
        <dbReference type="ChEBI" id="CHEBI:30413"/>
    </cofactor>
</comment>
<keyword evidence="11 15" id="KW-0408">Iron</keyword>
<evidence type="ECO:0000256" key="4">
    <source>
        <dbReference type="ARBA" id="ARBA00010617"/>
    </source>
</evidence>
<evidence type="ECO:0000256" key="1">
    <source>
        <dbReference type="ARBA" id="ARBA00001971"/>
    </source>
</evidence>
<dbReference type="InterPro" id="IPR001128">
    <property type="entry name" value="Cyt_P450"/>
</dbReference>
<dbReference type="GO" id="GO:0005789">
    <property type="term" value="C:endoplasmic reticulum membrane"/>
    <property type="evidence" value="ECO:0007669"/>
    <property type="project" value="UniProtKB-SubCell"/>
</dbReference>
<evidence type="ECO:0000256" key="16">
    <source>
        <dbReference type="RuleBase" id="RU000461"/>
    </source>
</evidence>
<dbReference type="CDD" id="cd11056">
    <property type="entry name" value="CYP6-like"/>
    <property type="match status" value="1"/>
</dbReference>